<dbReference type="Pfam" id="PF01593">
    <property type="entry name" value="Amino_oxidase"/>
    <property type="match status" value="1"/>
</dbReference>
<dbReference type="PRINTS" id="PR00419">
    <property type="entry name" value="ADXRDTASE"/>
</dbReference>
<comment type="pathway">
    <text evidence="1 5">Carotenoid biosynthesis.</text>
</comment>
<dbReference type="NCBIfam" id="TIGR02734">
    <property type="entry name" value="crtI_fam"/>
    <property type="match status" value="1"/>
</dbReference>
<gene>
    <name evidence="7" type="primary">crtI</name>
    <name evidence="7" type="ORF">J7W16_08160</name>
</gene>
<proteinExistence type="inferred from homology"/>
<dbReference type="Gene3D" id="3.50.50.60">
    <property type="entry name" value="FAD/NAD(P)-binding domain"/>
    <property type="match status" value="2"/>
</dbReference>
<evidence type="ECO:0000256" key="1">
    <source>
        <dbReference type="ARBA" id="ARBA00004829"/>
    </source>
</evidence>
<evidence type="ECO:0000256" key="2">
    <source>
        <dbReference type="ARBA" id="ARBA00022746"/>
    </source>
</evidence>
<dbReference type="AlphaFoldDB" id="A0A940WVJ4"/>
<dbReference type="InterPro" id="IPR002937">
    <property type="entry name" value="Amino_oxidase"/>
</dbReference>
<dbReference type="EMBL" id="JAGKSQ010000003">
    <property type="protein sequence ID" value="MBP3951108.1"/>
    <property type="molecule type" value="Genomic_DNA"/>
</dbReference>
<dbReference type="SUPFAM" id="SSF51905">
    <property type="entry name" value="FAD/NAD(P)-binding domain"/>
    <property type="match status" value="1"/>
</dbReference>
<evidence type="ECO:0000256" key="5">
    <source>
        <dbReference type="RuleBase" id="RU362075"/>
    </source>
</evidence>
<evidence type="ECO:0000256" key="3">
    <source>
        <dbReference type="ARBA" id="ARBA00023002"/>
    </source>
</evidence>
<keyword evidence="8" id="KW-1185">Reference proteome</keyword>
<organism evidence="7 8">
    <name type="scientific">Halalkalibacter suaedae</name>
    <dbReference type="NCBI Taxonomy" id="2822140"/>
    <lineage>
        <taxon>Bacteria</taxon>
        <taxon>Bacillati</taxon>
        <taxon>Bacillota</taxon>
        <taxon>Bacilli</taxon>
        <taxon>Bacillales</taxon>
        <taxon>Bacillaceae</taxon>
        <taxon>Halalkalibacter</taxon>
    </lineage>
</organism>
<dbReference type="InterPro" id="IPR014105">
    <property type="entry name" value="Carotenoid/retinoid_OxRdtase"/>
</dbReference>
<dbReference type="PANTHER" id="PTHR43734">
    <property type="entry name" value="PHYTOENE DESATURASE"/>
    <property type="match status" value="1"/>
</dbReference>
<dbReference type="InterPro" id="IPR036188">
    <property type="entry name" value="FAD/NAD-bd_sf"/>
</dbReference>
<comment type="caution">
    <text evidence="7">The sequence shown here is derived from an EMBL/GenBank/DDBJ whole genome shotgun (WGS) entry which is preliminary data.</text>
</comment>
<dbReference type="RefSeq" id="WP_210596810.1">
    <property type="nucleotide sequence ID" value="NZ_JAGKSQ010000003.1"/>
</dbReference>
<keyword evidence="2 5" id="KW-0125">Carotenoid biosynthesis</keyword>
<evidence type="ECO:0000313" key="8">
    <source>
        <dbReference type="Proteomes" id="UP000678228"/>
    </source>
</evidence>
<name>A0A940WVJ4_9BACI</name>
<feature type="domain" description="Amine oxidase" evidence="6">
    <location>
        <begin position="13"/>
        <end position="486"/>
    </location>
</feature>
<keyword evidence="3 5" id="KW-0560">Oxidoreductase</keyword>
<dbReference type="PANTHER" id="PTHR43734:SF1">
    <property type="entry name" value="PHYTOENE DESATURASE"/>
    <property type="match status" value="1"/>
</dbReference>
<reference evidence="7" key="1">
    <citation type="submission" date="2021-03" db="EMBL/GenBank/DDBJ databases">
        <title>Bacillus suaedae sp. nov., isolated from Suaeda aralocaspica.</title>
        <authorList>
            <person name="Lei R.F.R."/>
        </authorList>
    </citation>
    <scope>NUCLEOTIDE SEQUENCE</scope>
    <source>
        <strain evidence="7">YZJH907-2</strain>
    </source>
</reference>
<dbReference type="GO" id="GO:0016491">
    <property type="term" value="F:oxidoreductase activity"/>
    <property type="evidence" value="ECO:0007669"/>
    <property type="project" value="UniProtKB-KW"/>
</dbReference>
<sequence length="499" mass="56883">MAKKIFIIGAGPGGMAVAMLLAGQGYDVEVFEKQAYVGGRTSALKKDGFTFDRGPTFLSMPHIVEELFAMVGRKMDDYLDLIEIDPMYQLRFDDIAFSPSRNPNETKKLIEAMFPGNGEGYSRFMKETEKKMDALMPILQNRHSSLLDYGRWRTMKALPHLSLHQSVYQVLSSFFSDERLKLAFTFQSKYLGMSPWECPGAFSILSYMEHKYGIFHPRGGLNQIPEAMAQVVKEFGGKIHLQTGIKRLLIKNKSIYGVELNNGEKVNCDEVIINADFAHAMSTLVDEDLKQYSKEKLTKKDYSCSTFMVYAGVDRTYDLPHHTVVFSNDYRKNVEEITKTKTLSADPSIYIQNAGVSDSSLAPKGHSSIYLLAPVPNNFSLVDWEQHKDEFRDLIYEQVEKKTEFKGLKEAIIFDEVITPVNWERDHYVYKGATFNLAHHLKQMMYFRPHNKFQELDHCWLVGGGTHPGSGLPTIFESARITANLLIDQDQQKRGRLVQ</sequence>
<evidence type="ECO:0000256" key="4">
    <source>
        <dbReference type="ARBA" id="ARBA00038322"/>
    </source>
</evidence>
<dbReference type="Proteomes" id="UP000678228">
    <property type="component" value="Unassembled WGS sequence"/>
</dbReference>
<dbReference type="GO" id="GO:0016117">
    <property type="term" value="P:carotenoid biosynthetic process"/>
    <property type="evidence" value="ECO:0007669"/>
    <property type="project" value="UniProtKB-KW"/>
</dbReference>
<evidence type="ECO:0000259" key="6">
    <source>
        <dbReference type="Pfam" id="PF01593"/>
    </source>
</evidence>
<accession>A0A940WVJ4</accession>
<protein>
    <submittedName>
        <fullName evidence="7">Phytoene desaturase</fullName>
    </submittedName>
</protein>
<evidence type="ECO:0000313" key="7">
    <source>
        <dbReference type="EMBL" id="MBP3951108.1"/>
    </source>
</evidence>
<comment type="similarity">
    <text evidence="4">Belongs to the carotenoid/retinoid oxidoreductase family. CrtN subfamily.</text>
</comment>